<dbReference type="OrthoDB" id="10058185at2759"/>
<evidence type="ECO:0000313" key="2">
    <source>
        <dbReference type="EMBL" id="KAF2446655.1"/>
    </source>
</evidence>
<evidence type="ECO:0000313" key="3">
    <source>
        <dbReference type="Proteomes" id="UP000799764"/>
    </source>
</evidence>
<gene>
    <name evidence="2" type="ORF">P171DRAFT_442990</name>
</gene>
<proteinExistence type="predicted"/>
<sequence>MIDRRLSPEDDQFRRQYYGSGRHTLMIIRFDSRNDTIPHLMVQSATARLFEEVNISGTKNLLKCIYEHRGVRMLIYTSSTGIIHNGYTDILNATEDVPIFPNHPEYYGLNARSGTKEEAEVIFRKANRKHGLLTCILRCPTLYGEADNTTIPQIVGNAQAGRGNMQIGDGENMFDYLYLGNAAYAHRLAANKLLRLMWRHHHLPRMEGSMVGSLSSQTKFWDFVKAVGTAAGCGVIRENVKVVPTWLYYAMAVIAKWSV</sequence>
<dbReference type="Proteomes" id="UP000799764">
    <property type="component" value="Unassembled WGS sequence"/>
</dbReference>
<dbReference type="PANTHER" id="PTHR43000">
    <property type="entry name" value="DTDP-D-GLUCOSE 4,6-DEHYDRATASE-RELATED"/>
    <property type="match status" value="1"/>
</dbReference>
<dbReference type="GO" id="GO:0006694">
    <property type="term" value="P:steroid biosynthetic process"/>
    <property type="evidence" value="ECO:0007669"/>
    <property type="project" value="InterPro"/>
</dbReference>
<dbReference type="GO" id="GO:0016616">
    <property type="term" value="F:oxidoreductase activity, acting on the CH-OH group of donors, NAD or NADP as acceptor"/>
    <property type="evidence" value="ECO:0007669"/>
    <property type="project" value="InterPro"/>
</dbReference>
<keyword evidence="3" id="KW-1185">Reference proteome</keyword>
<protein>
    <submittedName>
        <fullName evidence="2">NAD(P)-binding protein</fullName>
    </submittedName>
</protein>
<feature type="domain" description="3-beta hydroxysteroid dehydrogenase/isomerase" evidence="1">
    <location>
        <begin position="47"/>
        <end position="195"/>
    </location>
</feature>
<comment type="caution">
    <text evidence="2">The sequence shown here is derived from an EMBL/GenBank/DDBJ whole genome shotgun (WGS) entry which is preliminary data.</text>
</comment>
<dbReference type="AlphaFoldDB" id="A0A9P4PMA5"/>
<dbReference type="Gene3D" id="3.40.50.720">
    <property type="entry name" value="NAD(P)-binding Rossmann-like Domain"/>
    <property type="match status" value="1"/>
</dbReference>
<evidence type="ECO:0000259" key="1">
    <source>
        <dbReference type="Pfam" id="PF01073"/>
    </source>
</evidence>
<dbReference type="InterPro" id="IPR036291">
    <property type="entry name" value="NAD(P)-bd_dom_sf"/>
</dbReference>
<organism evidence="2 3">
    <name type="scientific">Karstenula rhodostoma CBS 690.94</name>
    <dbReference type="NCBI Taxonomy" id="1392251"/>
    <lineage>
        <taxon>Eukaryota</taxon>
        <taxon>Fungi</taxon>
        <taxon>Dikarya</taxon>
        <taxon>Ascomycota</taxon>
        <taxon>Pezizomycotina</taxon>
        <taxon>Dothideomycetes</taxon>
        <taxon>Pleosporomycetidae</taxon>
        <taxon>Pleosporales</taxon>
        <taxon>Massarineae</taxon>
        <taxon>Didymosphaeriaceae</taxon>
        <taxon>Karstenula</taxon>
    </lineage>
</organism>
<accession>A0A9P4PMA5</accession>
<reference evidence="2" key="1">
    <citation type="journal article" date="2020" name="Stud. Mycol.">
        <title>101 Dothideomycetes genomes: a test case for predicting lifestyles and emergence of pathogens.</title>
        <authorList>
            <person name="Haridas S."/>
            <person name="Albert R."/>
            <person name="Binder M."/>
            <person name="Bloem J."/>
            <person name="Labutti K."/>
            <person name="Salamov A."/>
            <person name="Andreopoulos B."/>
            <person name="Baker S."/>
            <person name="Barry K."/>
            <person name="Bills G."/>
            <person name="Bluhm B."/>
            <person name="Cannon C."/>
            <person name="Castanera R."/>
            <person name="Culley D."/>
            <person name="Daum C."/>
            <person name="Ezra D."/>
            <person name="Gonzalez J."/>
            <person name="Henrissat B."/>
            <person name="Kuo A."/>
            <person name="Liang C."/>
            <person name="Lipzen A."/>
            <person name="Lutzoni F."/>
            <person name="Magnuson J."/>
            <person name="Mondo S."/>
            <person name="Nolan M."/>
            <person name="Ohm R."/>
            <person name="Pangilinan J."/>
            <person name="Park H.-J."/>
            <person name="Ramirez L."/>
            <person name="Alfaro M."/>
            <person name="Sun H."/>
            <person name="Tritt A."/>
            <person name="Yoshinaga Y."/>
            <person name="Zwiers L.-H."/>
            <person name="Turgeon B."/>
            <person name="Goodwin S."/>
            <person name="Spatafora J."/>
            <person name="Crous P."/>
            <person name="Grigoriev I."/>
        </authorList>
    </citation>
    <scope>NUCLEOTIDE SEQUENCE</scope>
    <source>
        <strain evidence="2">CBS 690.94</strain>
    </source>
</reference>
<dbReference type="EMBL" id="MU001498">
    <property type="protein sequence ID" value="KAF2446655.1"/>
    <property type="molecule type" value="Genomic_DNA"/>
</dbReference>
<dbReference type="Pfam" id="PF01073">
    <property type="entry name" value="3Beta_HSD"/>
    <property type="match status" value="1"/>
</dbReference>
<dbReference type="InterPro" id="IPR002225">
    <property type="entry name" value="3Beta_OHSteriod_DH/Estase"/>
</dbReference>
<dbReference type="SUPFAM" id="SSF51735">
    <property type="entry name" value="NAD(P)-binding Rossmann-fold domains"/>
    <property type="match status" value="1"/>
</dbReference>
<name>A0A9P4PMA5_9PLEO</name>